<evidence type="ECO:0000313" key="3">
    <source>
        <dbReference type="EMBL" id="EJU05740.1"/>
    </source>
</evidence>
<evidence type="ECO:0000259" key="2">
    <source>
        <dbReference type="PROSITE" id="PS51159"/>
    </source>
</evidence>
<dbReference type="InterPro" id="IPR038175">
    <property type="entry name" value="CBM21_dom_sf"/>
</dbReference>
<dbReference type="OrthoDB" id="1881at2759"/>
<gene>
    <name evidence="3" type="ORF">DACRYDRAFT_20130</name>
</gene>
<organism evidence="3 4">
    <name type="scientific">Dacryopinax primogenitus (strain DJM 731)</name>
    <name type="common">Brown rot fungus</name>
    <dbReference type="NCBI Taxonomy" id="1858805"/>
    <lineage>
        <taxon>Eukaryota</taxon>
        <taxon>Fungi</taxon>
        <taxon>Dikarya</taxon>
        <taxon>Basidiomycota</taxon>
        <taxon>Agaricomycotina</taxon>
        <taxon>Dacrymycetes</taxon>
        <taxon>Dacrymycetales</taxon>
        <taxon>Dacrymycetaceae</taxon>
        <taxon>Dacryopinax</taxon>
    </lineage>
</organism>
<feature type="region of interest" description="Disordered" evidence="1">
    <location>
        <begin position="133"/>
        <end position="156"/>
    </location>
</feature>
<feature type="compositionally biased region" description="Low complexity" evidence="1">
    <location>
        <begin position="515"/>
        <end position="526"/>
    </location>
</feature>
<feature type="region of interest" description="Disordered" evidence="1">
    <location>
        <begin position="407"/>
        <end position="426"/>
    </location>
</feature>
<dbReference type="GO" id="GO:0008157">
    <property type="term" value="F:protein phosphatase 1 binding"/>
    <property type="evidence" value="ECO:0007669"/>
    <property type="project" value="TreeGrafter"/>
</dbReference>
<dbReference type="Pfam" id="PF03370">
    <property type="entry name" value="CBM_21"/>
    <property type="match status" value="1"/>
</dbReference>
<dbReference type="STRING" id="1858805.M5GBH3"/>
<feature type="compositionally biased region" description="Polar residues" evidence="1">
    <location>
        <begin position="408"/>
        <end position="423"/>
    </location>
</feature>
<dbReference type="GO" id="GO:2001069">
    <property type="term" value="F:glycogen binding"/>
    <property type="evidence" value="ECO:0007669"/>
    <property type="project" value="TreeGrafter"/>
</dbReference>
<reference evidence="3 4" key="1">
    <citation type="journal article" date="2012" name="Science">
        <title>The Paleozoic origin of enzymatic lignin decomposition reconstructed from 31 fungal genomes.</title>
        <authorList>
            <person name="Floudas D."/>
            <person name="Binder M."/>
            <person name="Riley R."/>
            <person name="Barry K."/>
            <person name="Blanchette R.A."/>
            <person name="Henrissat B."/>
            <person name="Martinez A.T."/>
            <person name="Otillar R."/>
            <person name="Spatafora J.W."/>
            <person name="Yadav J.S."/>
            <person name="Aerts A."/>
            <person name="Benoit I."/>
            <person name="Boyd A."/>
            <person name="Carlson A."/>
            <person name="Copeland A."/>
            <person name="Coutinho P.M."/>
            <person name="de Vries R.P."/>
            <person name="Ferreira P."/>
            <person name="Findley K."/>
            <person name="Foster B."/>
            <person name="Gaskell J."/>
            <person name="Glotzer D."/>
            <person name="Gorecki P."/>
            <person name="Heitman J."/>
            <person name="Hesse C."/>
            <person name="Hori C."/>
            <person name="Igarashi K."/>
            <person name="Jurgens J.A."/>
            <person name="Kallen N."/>
            <person name="Kersten P."/>
            <person name="Kohler A."/>
            <person name="Kuees U."/>
            <person name="Kumar T.K.A."/>
            <person name="Kuo A."/>
            <person name="LaButti K."/>
            <person name="Larrondo L.F."/>
            <person name="Lindquist E."/>
            <person name="Ling A."/>
            <person name="Lombard V."/>
            <person name="Lucas S."/>
            <person name="Lundell T."/>
            <person name="Martin R."/>
            <person name="McLaughlin D.J."/>
            <person name="Morgenstern I."/>
            <person name="Morin E."/>
            <person name="Murat C."/>
            <person name="Nagy L.G."/>
            <person name="Nolan M."/>
            <person name="Ohm R.A."/>
            <person name="Patyshakuliyeva A."/>
            <person name="Rokas A."/>
            <person name="Ruiz-Duenas F.J."/>
            <person name="Sabat G."/>
            <person name="Salamov A."/>
            <person name="Samejima M."/>
            <person name="Schmutz J."/>
            <person name="Slot J.C."/>
            <person name="St John F."/>
            <person name="Stenlid J."/>
            <person name="Sun H."/>
            <person name="Sun S."/>
            <person name="Syed K."/>
            <person name="Tsang A."/>
            <person name="Wiebenga A."/>
            <person name="Young D."/>
            <person name="Pisabarro A."/>
            <person name="Eastwood D.C."/>
            <person name="Martin F."/>
            <person name="Cullen D."/>
            <person name="Grigoriev I.V."/>
            <person name="Hibbett D.S."/>
        </authorList>
    </citation>
    <scope>NUCLEOTIDE SEQUENCE [LARGE SCALE GENOMIC DNA]</scope>
    <source>
        <strain evidence="3 4">DJM-731 SS1</strain>
    </source>
</reference>
<dbReference type="PANTHER" id="PTHR12307">
    <property type="entry name" value="PROTEIN PHOSPHATASE 1 REGULATORY SUBUNIT"/>
    <property type="match status" value="1"/>
</dbReference>
<dbReference type="GeneID" id="63686870"/>
<dbReference type="InterPro" id="IPR050782">
    <property type="entry name" value="PP1_regulatory_subunit_3"/>
</dbReference>
<dbReference type="AlphaFoldDB" id="M5GBH3"/>
<feature type="compositionally biased region" description="Polar residues" evidence="1">
    <location>
        <begin position="240"/>
        <end position="252"/>
    </location>
</feature>
<feature type="compositionally biased region" description="Low complexity" evidence="1">
    <location>
        <begin position="799"/>
        <end position="819"/>
    </location>
</feature>
<dbReference type="GO" id="GO:0005979">
    <property type="term" value="P:regulation of glycogen biosynthetic process"/>
    <property type="evidence" value="ECO:0007669"/>
    <property type="project" value="TreeGrafter"/>
</dbReference>
<feature type="region of interest" description="Disordered" evidence="1">
    <location>
        <begin position="747"/>
        <end position="766"/>
    </location>
</feature>
<dbReference type="PROSITE" id="PS51159">
    <property type="entry name" value="CBM21"/>
    <property type="match status" value="1"/>
</dbReference>
<feature type="compositionally biased region" description="Basic and acidic residues" evidence="1">
    <location>
        <begin position="1"/>
        <end position="18"/>
    </location>
</feature>
<feature type="domain" description="CBM21" evidence="2">
    <location>
        <begin position="286"/>
        <end position="394"/>
    </location>
</feature>
<proteinExistence type="predicted"/>
<sequence>MAEKERPKSESRDDKENAASRATGPMPLIPRTGSAQRLRLSSNGRPSPTKQAQQTESAAESSGSSTATPRRNSPRHPRKQPVSISRELTASPQQPSPPPSSPVSSRAPVNLRLDLHALKRTLTEAQVVANHRHHVAHSIPGRATLPTSGSLGVPQPYNAPVTPPALDGRTLVSRSEIMLRKKSGELVRPAIRTPGSQPRKITKSEPTTPTGPKFVHFDSQLEHVKLFLAEQKPAAVSRDGSPTETSEGELSSTNEFPFPLAYASSDDEKLRKALQIRVNIPPPHLQNIEADVRLESVTLSEDARALNGTIVVRNLSYQKWVIVRFTLDNWTTRSEISARYVDSISDGFDRFAFSIRLVDVLPRIEAKTMQLAVRFSIEGREMWDNNGERNYRVEFWKRRVSAPAAFTPGSSKSLPTNPNATQEGRTEWPVKSAISVSTQMADLRRSLEGVVSEELSPPTVVVKRSASVSFRERQDGTRSVPGTAREREFEPLALGRRYNFGEALRTPQQQRQEKQQQQQEQETQQQSTIPFPSEVQKLSSSSPSQGVPFPTLGSSPPRTSPPLQIPFSSPPTGDLPRLPPRGSPRDAPDSSADAPFLGRRNHQRSYFDTWPGFASASVRKTPPGTPGRFNSYPPLSPPAESVREPPPLPHALPTTLPHVLPDAQLGPVVLPWANLIPLPPSPTEEQEDSTASSTPSITDTVSLSPSSPPTASILPAMILPEAEGSPNSYNYFLDRFCFYTGPGELTAESTPRRTLSTPDIPSSYPSPNLDRFVAAFSPPPVDHPGKMKVLIPSPPPVPGLGLSEPSSTSTESTTSTITPMERSDTI</sequence>
<dbReference type="GO" id="GO:0000164">
    <property type="term" value="C:protein phosphatase type 1 complex"/>
    <property type="evidence" value="ECO:0007669"/>
    <property type="project" value="TreeGrafter"/>
</dbReference>
<feature type="region of interest" description="Disordered" evidence="1">
    <location>
        <begin position="190"/>
        <end position="211"/>
    </location>
</feature>
<feature type="region of interest" description="Disordered" evidence="1">
    <location>
        <begin position="679"/>
        <end position="708"/>
    </location>
</feature>
<feature type="region of interest" description="Disordered" evidence="1">
    <location>
        <begin position="464"/>
        <end position="646"/>
    </location>
</feature>
<feature type="compositionally biased region" description="Polar residues" evidence="1">
    <location>
        <begin position="689"/>
        <end position="705"/>
    </location>
</feature>
<evidence type="ECO:0000256" key="1">
    <source>
        <dbReference type="SAM" id="MobiDB-lite"/>
    </source>
</evidence>
<dbReference type="Gene3D" id="2.60.40.2440">
    <property type="entry name" value="Carbohydrate binding type-21 domain"/>
    <property type="match status" value="1"/>
</dbReference>
<name>M5GBH3_DACPD</name>
<keyword evidence="4" id="KW-1185">Reference proteome</keyword>
<feature type="compositionally biased region" description="Polar residues" evidence="1">
    <location>
        <begin position="536"/>
        <end position="545"/>
    </location>
</feature>
<dbReference type="RefSeq" id="XP_040632634.1">
    <property type="nucleotide sequence ID" value="XM_040771808.1"/>
</dbReference>
<feature type="region of interest" description="Disordered" evidence="1">
    <location>
        <begin position="233"/>
        <end position="252"/>
    </location>
</feature>
<feature type="compositionally biased region" description="Polar residues" evidence="1">
    <location>
        <begin position="33"/>
        <end position="50"/>
    </location>
</feature>
<feature type="compositionally biased region" description="Low complexity" evidence="1">
    <location>
        <begin position="51"/>
        <end position="68"/>
    </location>
</feature>
<dbReference type="HOGENOM" id="CLU_342888_0_0_1"/>
<dbReference type="PANTHER" id="PTHR12307:SF36">
    <property type="entry name" value="GLYCOGEN-BINDING SUBUNIT 76A"/>
    <property type="match status" value="1"/>
</dbReference>
<feature type="region of interest" description="Disordered" evidence="1">
    <location>
        <begin position="784"/>
        <end position="826"/>
    </location>
</feature>
<dbReference type="EMBL" id="JH795856">
    <property type="protein sequence ID" value="EJU05740.1"/>
    <property type="molecule type" value="Genomic_DNA"/>
</dbReference>
<protein>
    <recommendedName>
        <fullName evidence="2">CBM21 domain-containing protein</fullName>
    </recommendedName>
</protein>
<dbReference type="Proteomes" id="UP000030653">
    <property type="component" value="Unassembled WGS sequence"/>
</dbReference>
<dbReference type="InterPro" id="IPR005036">
    <property type="entry name" value="CBM21_dom"/>
</dbReference>
<feature type="region of interest" description="Disordered" evidence="1">
    <location>
        <begin position="1"/>
        <end position="106"/>
    </location>
</feature>
<accession>M5GBH3</accession>
<evidence type="ECO:0000313" key="4">
    <source>
        <dbReference type="Proteomes" id="UP000030653"/>
    </source>
</evidence>